<feature type="transmembrane region" description="Helical" evidence="2">
    <location>
        <begin position="225"/>
        <end position="244"/>
    </location>
</feature>
<feature type="transmembrane region" description="Helical" evidence="2">
    <location>
        <begin position="167"/>
        <end position="184"/>
    </location>
</feature>
<evidence type="ECO:0000256" key="1">
    <source>
        <dbReference type="SAM" id="MobiDB-lite"/>
    </source>
</evidence>
<feature type="non-terminal residue" evidence="3">
    <location>
        <position position="436"/>
    </location>
</feature>
<gene>
    <name evidence="3" type="ORF">E5Z02_22945</name>
</gene>
<sequence>MNAAPLRTELKRSVAPVAALAVLAGGVAYLYLLDGPWTQRSTAWTAQWTALALWTRSLLVVLWPVAVGLGALQGLRDQRSKTVELLASTPRPLLHRTAVLAGALALAVVTAFALIVLSGAVQVMGNATYVHLRWLPIVLVGALSLAAGAVLGLGVGRALPSPFTPPALAMAAFAFVVLLGDLLGQRRLVTDQGIPYTEPNRLSLLSPAVGEVRDVLTTLAPSVHLGQSAWLLGMAATGLALLMASTPRGRLLAGVPLLAGLVLALSVLPTDLRRMYVADGSAARLVCEGPVCVTQVQRRQLAGLAGPAGTALSLLDRKLGPDAPRAVQEDTASPTVGTPPPRRRATVLFRFDDPLFAGARGERLTRAVIAQSLVPDCSLLPPSWGGSVAIDDVIAQSVATRWVTGHPQPLPGALPPDAAERAESAWRALAALPPGE</sequence>
<feature type="transmembrane region" description="Helical" evidence="2">
    <location>
        <begin position="53"/>
        <end position="72"/>
    </location>
</feature>
<keyword evidence="2" id="KW-0472">Membrane</keyword>
<evidence type="ECO:0000313" key="4">
    <source>
        <dbReference type="Proteomes" id="UP000306274"/>
    </source>
</evidence>
<feature type="region of interest" description="Disordered" evidence="1">
    <location>
        <begin position="323"/>
        <end position="342"/>
    </location>
</feature>
<feature type="transmembrane region" description="Helical" evidence="2">
    <location>
        <begin position="251"/>
        <end position="268"/>
    </location>
</feature>
<evidence type="ECO:0000313" key="3">
    <source>
        <dbReference type="EMBL" id="TGZ05379.1"/>
    </source>
</evidence>
<organism evidence="3 4">
    <name type="scientific">Streptomyces rhizosphaericola</name>
    <dbReference type="NCBI Taxonomy" id="2564098"/>
    <lineage>
        <taxon>Bacteria</taxon>
        <taxon>Bacillati</taxon>
        <taxon>Actinomycetota</taxon>
        <taxon>Actinomycetes</taxon>
        <taxon>Kitasatosporales</taxon>
        <taxon>Streptomycetaceae</taxon>
        <taxon>Streptomyces</taxon>
    </lineage>
</organism>
<dbReference type="EMBL" id="SRZK01000258">
    <property type="protein sequence ID" value="TGZ05379.1"/>
    <property type="molecule type" value="Genomic_DNA"/>
</dbReference>
<dbReference type="RefSeq" id="WP_136016963.1">
    <property type="nucleotide sequence ID" value="NZ_SRZK01000258.1"/>
</dbReference>
<proteinExistence type="predicted"/>
<feature type="transmembrane region" description="Helical" evidence="2">
    <location>
        <begin position="93"/>
        <end position="121"/>
    </location>
</feature>
<dbReference type="Proteomes" id="UP000306274">
    <property type="component" value="Unassembled WGS sequence"/>
</dbReference>
<name>A0ABY2PAR0_9ACTN</name>
<reference evidence="3 4" key="1">
    <citation type="submission" date="2019-04" db="EMBL/GenBank/DDBJ databases">
        <title>Streptomyces rhizosphaericola sp. nov., an actinobacterium isolated from the wheat rhizosphere.</title>
        <authorList>
            <person name="Vargas Hoyos H.A."/>
            <person name="Santos S.N."/>
            <person name="Genuario D.B."/>
            <person name="Melo I.S."/>
            <person name="Da Silva L.J."/>
            <person name="Da Silva F.S.P."/>
            <person name="Zucchi T.D."/>
        </authorList>
    </citation>
    <scope>NUCLEOTIDE SEQUENCE [LARGE SCALE GENOMIC DNA]</scope>
    <source>
        <strain evidence="3 4">1AS2c</strain>
    </source>
</reference>
<feature type="transmembrane region" description="Helical" evidence="2">
    <location>
        <begin position="133"/>
        <end position="155"/>
    </location>
</feature>
<evidence type="ECO:0000256" key="2">
    <source>
        <dbReference type="SAM" id="Phobius"/>
    </source>
</evidence>
<keyword evidence="4" id="KW-1185">Reference proteome</keyword>
<keyword evidence="2" id="KW-0812">Transmembrane</keyword>
<protein>
    <recommendedName>
        <fullName evidence="5">ABC transporter permease</fullName>
    </recommendedName>
</protein>
<keyword evidence="2" id="KW-1133">Transmembrane helix</keyword>
<accession>A0ABY2PAR0</accession>
<evidence type="ECO:0008006" key="5">
    <source>
        <dbReference type="Google" id="ProtNLM"/>
    </source>
</evidence>
<feature type="transmembrane region" description="Helical" evidence="2">
    <location>
        <begin position="12"/>
        <end position="33"/>
    </location>
</feature>
<comment type="caution">
    <text evidence="3">The sequence shown here is derived from an EMBL/GenBank/DDBJ whole genome shotgun (WGS) entry which is preliminary data.</text>
</comment>